<evidence type="ECO:0008006" key="4">
    <source>
        <dbReference type="Google" id="ProtNLM"/>
    </source>
</evidence>
<feature type="transmembrane region" description="Helical" evidence="1">
    <location>
        <begin position="94"/>
        <end position="115"/>
    </location>
</feature>
<reference evidence="2 3" key="1">
    <citation type="submission" date="2021-02" db="EMBL/GenBank/DDBJ databases">
        <title>Activity-based single-cell genomes from oceanic crustal fluid captures similar information to metagenomic and metatranscriptomic surveys with orders of magnitude less sampling.</title>
        <authorList>
            <person name="D'Angelo T.S."/>
            <person name="Orcutt B.N."/>
        </authorList>
    </citation>
    <scope>NUCLEOTIDE SEQUENCE [LARGE SCALE GENOMIC DNA]</scope>
    <source>
        <strain evidence="2">AH-315-G07</strain>
    </source>
</reference>
<feature type="transmembrane region" description="Helical" evidence="1">
    <location>
        <begin position="12"/>
        <end position="34"/>
    </location>
</feature>
<feature type="transmembrane region" description="Helical" evidence="1">
    <location>
        <begin position="135"/>
        <end position="168"/>
    </location>
</feature>
<accession>A0ABS3ASL1</accession>
<comment type="caution">
    <text evidence="2">The sequence shown here is derived from an EMBL/GenBank/DDBJ whole genome shotgun (WGS) entry which is preliminary data.</text>
</comment>
<keyword evidence="1" id="KW-0472">Membrane</keyword>
<keyword evidence="1" id="KW-1133">Transmembrane helix</keyword>
<evidence type="ECO:0000313" key="2">
    <source>
        <dbReference type="EMBL" id="MBN4066479.1"/>
    </source>
</evidence>
<organism evidence="2 3">
    <name type="scientific">Simkania negevensis</name>
    <dbReference type="NCBI Taxonomy" id="83561"/>
    <lineage>
        <taxon>Bacteria</taxon>
        <taxon>Pseudomonadati</taxon>
        <taxon>Chlamydiota</taxon>
        <taxon>Chlamydiia</taxon>
        <taxon>Parachlamydiales</taxon>
        <taxon>Simkaniaceae</taxon>
        <taxon>Simkania</taxon>
    </lineage>
</organism>
<dbReference type="EMBL" id="JAFITR010000001">
    <property type="protein sequence ID" value="MBN4066479.1"/>
    <property type="molecule type" value="Genomic_DNA"/>
</dbReference>
<evidence type="ECO:0000313" key="3">
    <source>
        <dbReference type="Proteomes" id="UP000722121"/>
    </source>
</evidence>
<feature type="transmembrane region" description="Helical" evidence="1">
    <location>
        <begin position="54"/>
        <end position="73"/>
    </location>
</feature>
<name>A0ABS3ASL1_9BACT</name>
<proteinExistence type="predicted"/>
<gene>
    <name evidence="2" type="ORF">JYU14_00135</name>
</gene>
<evidence type="ECO:0000256" key="1">
    <source>
        <dbReference type="SAM" id="Phobius"/>
    </source>
</evidence>
<dbReference type="Proteomes" id="UP000722121">
    <property type="component" value="Unassembled WGS sequence"/>
</dbReference>
<keyword evidence="3" id="KW-1185">Reference proteome</keyword>
<keyword evidence="1" id="KW-0812">Transmembrane</keyword>
<sequence length="188" mass="20952">MDIQQFKPIHWCRTLIFVSLGLGLGILFDLVVFISQTFVGGVDVVSGKELFEGAFGMGTLAVTVLAVIFAAIFHYRCWAAIPAEHRRTSPAKAVGFLFIPFYNFYWVFVSFRGLAIDVNKYADSIGREDLKVCEHLASALSILLLLCMVSTAFSGLYALVVIASYVLWIIYSRKLSHVIPEMQSIQSK</sequence>
<protein>
    <recommendedName>
        <fullName evidence="4">DUF4328 domain-containing protein</fullName>
    </recommendedName>
</protein>